<dbReference type="Proteomes" id="UP000467379">
    <property type="component" value="Chromosome"/>
</dbReference>
<dbReference type="NCBIfam" id="TIGR02425">
    <property type="entry name" value="decarb_PcaC"/>
    <property type="match status" value="1"/>
</dbReference>
<dbReference type="InterPro" id="IPR029032">
    <property type="entry name" value="AhpD-like"/>
</dbReference>
<keyword evidence="3" id="KW-1185">Reference proteome</keyword>
<gene>
    <name evidence="2" type="primary">pcaC_4</name>
    <name evidence="2" type="ORF">MBRA_44350</name>
</gene>
<dbReference type="PANTHER" id="PTHR33570:SF2">
    <property type="entry name" value="CARBOXYMUCONOLACTONE DECARBOXYLASE-LIKE DOMAIN-CONTAINING PROTEIN"/>
    <property type="match status" value="1"/>
</dbReference>
<organism evidence="2 3">
    <name type="scientific">Mycobacterium branderi</name>
    <dbReference type="NCBI Taxonomy" id="43348"/>
    <lineage>
        <taxon>Bacteria</taxon>
        <taxon>Bacillati</taxon>
        <taxon>Actinomycetota</taxon>
        <taxon>Actinomycetes</taxon>
        <taxon>Mycobacteriales</taxon>
        <taxon>Mycobacteriaceae</taxon>
        <taxon>Mycobacterium</taxon>
    </lineage>
</organism>
<name>A0ABN6B966_9MYCO</name>
<dbReference type="Gene3D" id="1.20.1290.10">
    <property type="entry name" value="AhpD-like"/>
    <property type="match status" value="1"/>
</dbReference>
<evidence type="ECO:0000313" key="3">
    <source>
        <dbReference type="Proteomes" id="UP000467379"/>
    </source>
</evidence>
<evidence type="ECO:0000313" key="2">
    <source>
        <dbReference type="EMBL" id="BBZ14240.1"/>
    </source>
</evidence>
<protein>
    <submittedName>
        <fullName evidence="2">4-carboxymuconolactone decarboxylase</fullName>
    </submittedName>
</protein>
<sequence>MTDSLYDRGMAVRREVLGDGHVEGAEARTTEFTRDFQTLITEYAWGAIWTRPGLDRRSRSMIALTALIARGRDDELTAHIRAALRNGLSRDEIKEVLLQTAIYCSVPDANSAFRIAQAVFDELDSP</sequence>
<dbReference type="Pfam" id="PF02627">
    <property type="entry name" value="CMD"/>
    <property type="match status" value="1"/>
</dbReference>
<proteinExistence type="predicted"/>
<dbReference type="PANTHER" id="PTHR33570">
    <property type="entry name" value="4-CARBOXYMUCONOLACTONE DECARBOXYLASE FAMILY PROTEIN"/>
    <property type="match status" value="1"/>
</dbReference>
<feature type="domain" description="Carboxymuconolactone decarboxylase-like" evidence="1">
    <location>
        <begin position="35"/>
        <end position="117"/>
    </location>
</feature>
<accession>A0ABN6B966</accession>
<dbReference type="EMBL" id="AP022606">
    <property type="protein sequence ID" value="BBZ14240.1"/>
    <property type="molecule type" value="Genomic_DNA"/>
</dbReference>
<dbReference type="InterPro" id="IPR052512">
    <property type="entry name" value="4CMD/NDH-1_regulator"/>
</dbReference>
<reference evidence="2 3" key="1">
    <citation type="journal article" date="2019" name="Emerg. Microbes Infect.">
        <title>Comprehensive subspecies identification of 175 nontuberculous mycobacteria species based on 7547 genomic profiles.</title>
        <authorList>
            <person name="Matsumoto Y."/>
            <person name="Kinjo T."/>
            <person name="Motooka D."/>
            <person name="Nabeya D."/>
            <person name="Jung N."/>
            <person name="Uechi K."/>
            <person name="Horii T."/>
            <person name="Iida T."/>
            <person name="Fujita J."/>
            <person name="Nakamura S."/>
        </authorList>
    </citation>
    <scope>NUCLEOTIDE SEQUENCE [LARGE SCALE GENOMIC DNA]</scope>
    <source>
        <strain evidence="2 3">JCM 12687</strain>
    </source>
</reference>
<dbReference type="InterPro" id="IPR012788">
    <property type="entry name" value="Decarb_PcaC"/>
</dbReference>
<dbReference type="SUPFAM" id="SSF69118">
    <property type="entry name" value="AhpD-like"/>
    <property type="match status" value="1"/>
</dbReference>
<evidence type="ECO:0000259" key="1">
    <source>
        <dbReference type="Pfam" id="PF02627"/>
    </source>
</evidence>
<dbReference type="InterPro" id="IPR003779">
    <property type="entry name" value="CMD-like"/>
</dbReference>